<dbReference type="EMBL" id="JAWHQM010000047">
    <property type="protein sequence ID" value="KAK5634984.1"/>
    <property type="molecule type" value="Genomic_DNA"/>
</dbReference>
<evidence type="ECO:0000313" key="2">
    <source>
        <dbReference type="Proteomes" id="UP001305414"/>
    </source>
</evidence>
<accession>A0AAN7V3V6</accession>
<dbReference type="Proteomes" id="UP001305414">
    <property type="component" value="Unassembled WGS sequence"/>
</dbReference>
<gene>
    <name evidence="1" type="ORF">RRF57_010696</name>
</gene>
<proteinExistence type="predicted"/>
<reference evidence="1 2" key="1">
    <citation type="submission" date="2023-10" db="EMBL/GenBank/DDBJ databases">
        <title>Draft genome sequence of Xylaria bambusicola isolate GMP-LS, the root and basal stem rot pathogen of sugarcane in Indonesia.</title>
        <authorList>
            <person name="Selvaraj P."/>
            <person name="Muralishankar V."/>
            <person name="Muruganantham S."/>
            <person name="Sp S."/>
            <person name="Haryani S."/>
            <person name="Lau K.J.X."/>
            <person name="Naqvi N.I."/>
        </authorList>
    </citation>
    <scope>NUCLEOTIDE SEQUENCE [LARGE SCALE GENOMIC DNA]</scope>
    <source>
        <strain evidence="1">GMP-LS</strain>
    </source>
</reference>
<dbReference type="AlphaFoldDB" id="A0AAN7V3V6"/>
<name>A0AAN7V3V6_9PEZI</name>
<protein>
    <submittedName>
        <fullName evidence="1">Uncharacterized protein</fullName>
    </submittedName>
</protein>
<keyword evidence="2" id="KW-1185">Reference proteome</keyword>
<evidence type="ECO:0000313" key="1">
    <source>
        <dbReference type="EMBL" id="KAK5634984.1"/>
    </source>
</evidence>
<comment type="caution">
    <text evidence="1">The sequence shown here is derived from an EMBL/GenBank/DDBJ whole genome shotgun (WGS) entry which is preliminary data.</text>
</comment>
<sequence length="77" mass="8076">MPSSVCRQLPSADQIRTVQSLDADATVLPSGENATELTESVCLSSVCRQLPSADQIRTVPSFDADATVLPSGETLPT</sequence>
<organism evidence="1 2">
    <name type="scientific">Xylaria bambusicola</name>
    <dbReference type="NCBI Taxonomy" id="326684"/>
    <lineage>
        <taxon>Eukaryota</taxon>
        <taxon>Fungi</taxon>
        <taxon>Dikarya</taxon>
        <taxon>Ascomycota</taxon>
        <taxon>Pezizomycotina</taxon>
        <taxon>Sordariomycetes</taxon>
        <taxon>Xylariomycetidae</taxon>
        <taxon>Xylariales</taxon>
        <taxon>Xylariaceae</taxon>
        <taxon>Xylaria</taxon>
    </lineage>
</organism>